<name>A0A9P1HDP1_9PEZI</name>
<keyword evidence="3" id="KW-0813">Transport</keyword>
<evidence type="ECO:0000256" key="6">
    <source>
        <dbReference type="ARBA" id="ARBA00022989"/>
    </source>
</evidence>
<comment type="caution">
    <text evidence="11">The sequence shown here is derived from an EMBL/GenBank/DDBJ whole genome shotgun (WGS) entry which is preliminary data.</text>
</comment>
<dbReference type="PANTHER" id="PTHR12263">
    <property type="entry name" value="VACUOLAR ATP SYNTHASE SUBUNIT H"/>
    <property type="match status" value="1"/>
</dbReference>
<keyword evidence="8 10" id="KW-0472">Membrane</keyword>
<dbReference type="Pfam" id="PF05493">
    <property type="entry name" value="ATP_synt_H"/>
    <property type="match status" value="1"/>
</dbReference>
<feature type="region of interest" description="Disordered" evidence="9">
    <location>
        <begin position="1"/>
        <end position="24"/>
    </location>
</feature>
<protein>
    <recommendedName>
        <fullName evidence="13">V-type proton ATPase subunit e</fullName>
    </recommendedName>
</protein>
<evidence type="ECO:0000256" key="4">
    <source>
        <dbReference type="ARBA" id="ARBA00022692"/>
    </source>
</evidence>
<evidence type="ECO:0000256" key="10">
    <source>
        <dbReference type="SAM" id="Phobius"/>
    </source>
</evidence>
<dbReference type="PANTHER" id="PTHR12263:SF0">
    <property type="entry name" value="V-TYPE PROTON ATPASE SUBUNIT"/>
    <property type="match status" value="1"/>
</dbReference>
<feature type="transmembrane region" description="Helical" evidence="10">
    <location>
        <begin position="60"/>
        <end position="83"/>
    </location>
</feature>
<evidence type="ECO:0000256" key="5">
    <source>
        <dbReference type="ARBA" id="ARBA00022781"/>
    </source>
</evidence>
<gene>
    <name evidence="11" type="ORF">PPNO1_LOCUS9420</name>
</gene>
<proteinExistence type="inferred from homology"/>
<dbReference type="GO" id="GO:0007035">
    <property type="term" value="P:vacuolar acidification"/>
    <property type="evidence" value="ECO:0007669"/>
    <property type="project" value="TreeGrafter"/>
</dbReference>
<sequence>MAPQNPELHRESSRGISETQARHARHNGTLRRRLRLGYRGRSLRRNLCLRPALLPRDSQLIWRSSLILALICCYLMWAITYLAQLHPLVAPKRSDLRPEAISLASSQPPAPLLGTRSSDISPSSSSATRR</sequence>
<evidence type="ECO:0000256" key="3">
    <source>
        <dbReference type="ARBA" id="ARBA00022448"/>
    </source>
</evidence>
<evidence type="ECO:0000256" key="1">
    <source>
        <dbReference type="ARBA" id="ARBA00004127"/>
    </source>
</evidence>
<evidence type="ECO:0000256" key="2">
    <source>
        <dbReference type="ARBA" id="ARBA00008328"/>
    </source>
</evidence>
<accession>A0A9P1HDP1</accession>
<comment type="subcellular location">
    <subcellularLocation>
        <location evidence="1">Endomembrane system</location>
        <topology evidence="1">Multi-pass membrane protein</topology>
    </subcellularLocation>
</comment>
<organism evidence="11 12">
    <name type="scientific">Parascedosporium putredinis</name>
    <dbReference type="NCBI Taxonomy" id="1442378"/>
    <lineage>
        <taxon>Eukaryota</taxon>
        <taxon>Fungi</taxon>
        <taxon>Dikarya</taxon>
        <taxon>Ascomycota</taxon>
        <taxon>Pezizomycotina</taxon>
        <taxon>Sordariomycetes</taxon>
        <taxon>Hypocreomycetidae</taxon>
        <taxon>Microascales</taxon>
        <taxon>Microascaceae</taxon>
        <taxon>Parascedosporium</taxon>
    </lineage>
</organism>
<dbReference type="EMBL" id="CALLCH030000021">
    <property type="protein sequence ID" value="CAI4219875.1"/>
    <property type="molecule type" value="Genomic_DNA"/>
</dbReference>
<feature type="compositionally biased region" description="Low complexity" evidence="9">
    <location>
        <begin position="117"/>
        <end position="130"/>
    </location>
</feature>
<evidence type="ECO:0000256" key="9">
    <source>
        <dbReference type="SAM" id="MobiDB-lite"/>
    </source>
</evidence>
<dbReference type="InterPro" id="IPR008389">
    <property type="entry name" value="ATPase_V0-cplx_e1/e2_su"/>
</dbReference>
<keyword evidence="4 10" id="KW-0812">Transmembrane</keyword>
<keyword evidence="12" id="KW-1185">Reference proteome</keyword>
<evidence type="ECO:0008006" key="13">
    <source>
        <dbReference type="Google" id="ProtNLM"/>
    </source>
</evidence>
<dbReference type="Proteomes" id="UP000838763">
    <property type="component" value="Unassembled WGS sequence"/>
</dbReference>
<keyword evidence="7" id="KW-0406">Ion transport</keyword>
<dbReference type="GO" id="GO:0000220">
    <property type="term" value="C:vacuolar proton-transporting V-type ATPase, V0 domain"/>
    <property type="evidence" value="ECO:0007669"/>
    <property type="project" value="TreeGrafter"/>
</dbReference>
<dbReference type="AlphaFoldDB" id="A0A9P1HDP1"/>
<evidence type="ECO:0000313" key="12">
    <source>
        <dbReference type="Proteomes" id="UP000838763"/>
    </source>
</evidence>
<feature type="region of interest" description="Disordered" evidence="9">
    <location>
        <begin position="105"/>
        <end position="130"/>
    </location>
</feature>
<evidence type="ECO:0000313" key="11">
    <source>
        <dbReference type="EMBL" id="CAI4219875.1"/>
    </source>
</evidence>
<dbReference type="OrthoDB" id="1508846at2759"/>
<evidence type="ECO:0000256" key="7">
    <source>
        <dbReference type="ARBA" id="ARBA00023065"/>
    </source>
</evidence>
<comment type="similarity">
    <text evidence="2">Belongs to the V-ATPase e1/e2 subunit family.</text>
</comment>
<keyword evidence="5" id="KW-0375">Hydrogen ion transport</keyword>
<dbReference type="GO" id="GO:0012505">
    <property type="term" value="C:endomembrane system"/>
    <property type="evidence" value="ECO:0007669"/>
    <property type="project" value="UniProtKB-SubCell"/>
</dbReference>
<keyword evidence="6 10" id="KW-1133">Transmembrane helix</keyword>
<evidence type="ECO:0000256" key="8">
    <source>
        <dbReference type="ARBA" id="ARBA00023136"/>
    </source>
</evidence>
<dbReference type="GO" id="GO:0046961">
    <property type="term" value="F:proton-transporting ATPase activity, rotational mechanism"/>
    <property type="evidence" value="ECO:0007669"/>
    <property type="project" value="InterPro"/>
</dbReference>
<reference evidence="11" key="1">
    <citation type="submission" date="2022-11" db="EMBL/GenBank/DDBJ databases">
        <authorList>
            <person name="Scott C."/>
            <person name="Bruce N."/>
        </authorList>
    </citation>
    <scope>NUCLEOTIDE SEQUENCE</scope>
</reference>